<dbReference type="InterPro" id="IPR022272">
    <property type="entry name" value="Lipocalin_CS"/>
</dbReference>
<feature type="signal peptide" evidence="2">
    <location>
        <begin position="1"/>
        <end position="23"/>
    </location>
</feature>
<keyword evidence="2" id="KW-0732">Signal</keyword>
<feature type="domain" description="Lipocalin/cytosolic fatty-acid binding" evidence="3">
    <location>
        <begin position="54"/>
        <end position="196"/>
    </location>
</feature>
<dbReference type="InterPro" id="IPR022271">
    <property type="entry name" value="Lipocalin_ApoD"/>
</dbReference>
<dbReference type="PIRSF" id="PIRSF036893">
    <property type="entry name" value="Lipocalin_ApoD"/>
    <property type="match status" value="1"/>
</dbReference>
<evidence type="ECO:0000313" key="5">
    <source>
        <dbReference type="Proteomes" id="UP000625574"/>
    </source>
</evidence>
<accession>A0ABS0VWH9</accession>
<keyword evidence="5" id="KW-1185">Reference proteome</keyword>
<feature type="chain" id="PRO_5045016444" evidence="2">
    <location>
        <begin position="24"/>
        <end position="213"/>
    </location>
</feature>
<sequence length="213" mass="22637">MKAALAAAAVTLAVSLVGSPAVAAESASQGFKGVPATSSLPTVPGGELSQIAHLDLNAYQGTWHQVAAVPQIFSLQCARDTTAQYTLTGKDTVRVVNSCTDWFGNASGIDGQARVTDPETQASLRVWFNGVPFQNPDGPTNYRVTWMSDDGRTVLVGSPNRASGFVLSREVALPMEKWSEVRDVVEDRGYNPCTFLTSPVTGGREGYQPLCTL</sequence>
<comment type="similarity">
    <text evidence="1 2">Belongs to the calycin superfamily. Lipocalin family.</text>
</comment>
<dbReference type="SUPFAM" id="SSF50814">
    <property type="entry name" value="Lipocalins"/>
    <property type="match status" value="1"/>
</dbReference>
<evidence type="ECO:0000256" key="2">
    <source>
        <dbReference type="PIRNR" id="PIRNR036893"/>
    </source>
</evidence>
<dbReference type="Proteomes" id="UP000625574">
    <property type="component" value="Unassembled WGS sequence"/>
</dbReference>
<dbReference type="InterPro" id="IPR012674">
    <property type="entry name" value="Calycin"/>
</dbReference>
<evidence type="ECO:0000259" key="3">
    <source>
        <dbReference type="Pfam" id="PF08212"/>
    </source>
</evidence>
<dbReference type="EMBL" id="JAEIOT010000008">
    <property type="protein sequence ID" value="MBI9001136.1"/>
    <property type="molecule type" value="Genomic_DNA"/>
</dbReference>
<gene>
    <name evidence="4" type="ORF">JDV76_09200</name>
</gene>
<dbReference type="InterPro" id="IPR047202">
    <property type="entry name" value="Lipocalin_Blc-like_dom"/>
</dbReference>
<dbReference type="PROSITE" id="PS00213">
    <property type="entry name" value="LIPOCALIN"/>
    <property type="match status" value="1"/>
</dbReference>
<name>A0ABS0VWH9_9CORY</name>
<dbReference type="PANTHER" id="PTHR10612">
    <property type="entry name" value="APOLIPOPROTEIN D"/>
    <property type="match status" value="1"/>
</dbReference>
<dbReference type="Gene3D" id="2.40.128.20">
    <property type="match status" value="1"/>
</dbReference>
<dbReference type="InterPro" id="IPR000566">
    <property type="entry name" value="Lipocln_cytosolic_FA-bd_dom"/>
</dbReference>
<evidence type="ECO:0000313" key="4">
    <source>
        <dbReference type="EMBL" id="MBI9001136.1"/>
    </source>
</evidence>
<dbReference type="CDD" id="cd19438">
    <property type="entry name" value="lipocalin_Blc-like"/>
    <property type="match status" value="1"/>
</dbReference>
<protein>
    <submittedName>
        <fullName evidence="4">Lipocalin family protein</fullName>
    </submittedName>
</protein>
<evidence type="ECO:0000256" key="1">
    <source>
        <dbReference type="ARBA" id="ARBA00006889"/>
    </source>
</evidence>
<organism evidence="4 5">
    <name type="scientific">Corynebacterium marambiense</name>
    <dbReference type="NCBI Taxonomy" id="2765364"/>
    <lineage>
        <taxon>Bacteria</taxon>
        <taxon>Bacillati</taxon>
        <taxon>Actinomycetota</taxon>
        <taxon>Actinomycetes</taxon>
        <taxon>Mycobacteriales</taxon>
        <taxon>Corynebacteriaceae</taxon>
        <taxon>Corynebacterium</taxon>
    </lineage>
</organism>
<reference evidence="4 5" key="1">
    <citation type="submission" date="2020-12" db="EMBL/GenBank/DDBJ databases">
        <title>Genome public.</title>
        <authorList>
            <person name="Sun Q."/>
        </authorList>
    </citation>
    <scope>NUCLEOTIDE SEQUENCE [LARGE SCALE GENOMIC DNA]</scope>
    <source>
        <strain evidence="4 5">CCM 8864</strain>
    </source>
</reference>
<dbReference type="Pfam" id="PF08212">
    <property type="entry name" value="Lipocalin_2"/>
    <property type="match status" value="1"/>
</dbReference>
<dbReference type="PANTHER" id="PTHR10612:SF34">
    <property type="entry name" value="APOLIPOPROTEIN D"/>
    <property type="match status" value="1"/>
</dbReference>
<comment type="caution">
    <text evidence="4">The sequence shown here is derived from an EMBL/GenBank/DDBJ whole genome shotgun (WGS) entry which is preliminary data.</text>
</comment>
<proteinExistence type="inferred from homology"/>